<evidence type="ECO:0000256" key="1">
    <source>
        <dbReference type="SAM" id="Phobius"/>
    </source>
</evidence>
<evidence type="ECO:0000313" key="3">
    <source>
        <dbReference type="Proteomes" id="UP000521676"/>
    </source>
</evidence>
<name>A0A8T7M177_9CHLR</name>
<dbReference type="Gene3D" id="3.40.50.880">
    <property type="match status" value="1"/>
</dbReference>
<accession>A0A8T7M177</accession>
<organism evidence="2 3">
    <name type="scientific">Candidatus Chlorohelix allophototropha</name>
    <dbReference type="NCBI Taxonomy" id="3003348"/>
    <lineage>
        <taxon>Bacteria</taxon>
        <taxon>Bacillati</taxon>
        <taxon>Chloroflexota</taxon>
        <taxon>Chloroflexia</taxon>
        <taxon>Candidatus Chloroheliales</taxon>
        <taxon>Candidatus Chloroheliaceae</taxon>
        <taxon>Candidatus Chlorohelix</taxon>
    </lineage>
</organism>
<dbReference type="SUPFAM" id="SSF52317">
    <property type="entry name" value="Class I glutamine amidotransferase-like"/>
    <property type="match status" value="1"/>
</dbReference>
<reference evidence="2 3" key="1">
    <citation type="submission" date="2020-06" db="EMBL/GenBank/DDBJ databases">
        <title>Anoxygenic phototrophic Chloroflexota member uses a Type I reaction center.</title>
        <authorList>
            <person name="Tsuji J.M."/>
            <person name="Shaw N.A."/>
            <person name="Nagashima S."/>
            <person name="Venkiteswaran J."/>
            <person name="Schiff S.L."/>
            <person name="Hanada S."/>
            <person name="Tank M."/>
            <person name="Neufeld J.D."/>
        </authorList>
    </citation>
    <scope>NUCLEOTIDE SEQUENCE [LARGE SCALE GENOMIC DNA]</scope>
    <source>
        <strain evidence="2">L227-S17</strain>
    </source>
</reference>
<keyword evidence="1" id="KW-0472">Membrane</keyword>
<dbReference type="EMBL" id="JACATZ010000001">
    <property type="protein sequence ID" value="NWJ45739.1"/>
    <property type="molecule type" value="Genomic_DNA"/>
</dbReference>
<dbReference type="InterPro" id="IPR029062">
    <property type="entry name" value="Class_I_gatase-like"/>
</dbReference>
<feature type="transmembrane region" description="Helical" evidence="1">
    <location>
        <begin position="412"/>
        <end position="433"/>
    </location>
</feature>
<dbReference type="Proteomes" id="UP000521676">
    <property type="component" value="Unassembled WGS sequence"/>
</dbReference>
<evidence type="ECO:0000313" key="2">
    <source>
        <dbReference type="EMBL" id="NWJ45739.1"/>
    </source>
</evidence>
<evidence type="ECO:0008006" key="4">
    <source>
        <dbReference type="Google" id="ProtNLM"/>
    </source>
</evidence>
<proteinExistence type="predicted"/>
<feature type="transmembrane region" description="Helical" evidence="1">
    <location>
        <begin position="30"/>
        <end position="51"/>
    </location>
</feature>
<comment type="caution">
    <text evidence="2">The sequence shown here is derived from an EMBL/GenBank/DDBJ whole genome shotgun (WGS) entry which is preliminary data.</text>
</comment>
<keyword evidence="1" id="KW-1133">Transmembrane helix</keyword>
<sequence>MQLPSLPQPVNVIGAGLKSLYFQSIRVRKVVLFFYVCAFILILSLIIGLFLPRTVLAQTPAANDKSPITSFKSHPLVDGLYRENGWATIVIEITNGNNPFQGEIRSNFSLLVNAVSSDFSFVTPVSLTPNQSQIYFHYIQPTTRNNNITVGLYDSQGKLIAQNQHRLQQISASDFIVGILNDSPTPPDIPRIGFTPIRGNSVGIRGLGLQSVEMSDRKEQFDPLNALVISNIKPDTFTAEKRRALQAWVANGGQLILFGGSNLPSLIASVGLDTNLLPAMTNSTLVVNHLSFKSNLADQALEVPGTLNLEISRFIPNPNAFIASRQDVGLPEADLPLVVSRPFGQGSITMGAADLLVQPLSNWNRVNFVWANLILAADPNFTLNRATQNFFSQDGIGRALLNAPGPSLPDEYSLLGIMLLYVALVVPFSYLILRRFSRLELFWLVAPCFVVVFTIITAIFAVFTPAGDVHLSRVSLIESTSDELPAAVKSYMLVSSSSDSPYQLELEGTQSLLRPQPLSISSQVNFLPPQVLVEGSTNASIKNADSNSRLQSFAGEGITDLRLGLEGKFTIDNGNINGTLVNKGNYHLSEAVLMYGDNYLNLGEINPNDERKISFTITRRPTLTPRPAIDSNIYVPLSYLQTNPESSVRLAGSQNPWFSGNSHDARLGSLHWNILNVAYQSGRFIPDERATQLYLTGWLDSSPILGSAQILGMKVAQQDSALIIRPLPLSYGEANNKLIIPSYTLIPERLTDTTGSNNNVAIIGQSPSTFQYQLPSGLTFPRYLPTTLSIYINSFRERERSSIFGNSQSISGWRDPQPVTTYQYNPRIELFNWAKNSWVEVSQVGDNRNRIDLTMPDLNDYIDRNLGTIRLRLASNQEIIILQQLNIGVEGQNFT</sequence>
<gene>
    <name evidence="2" type="ORF">HXX08_07660</name>
</gene>
<protein>
    <recommendedName>
        <fullName evidence="4">DUF4350 domain-containing protein</fullName>
    </recommendedName>
</protein>
<feature type="transmembrane region" description="Helical" evidence="1">
    <location>
        <begin position="440"/>
        <end position="463"/>
    </location>
</feature>
<keyword evidence="1" id="KW-0812">Transmembrane</keyword>
<dbReference type="AlphaFoldDB" id="A0A8T7M177"/>